<keyword evidence="2 7" id="KW-0813">Transport</keyword>
<feature type="transmembrane region" description="Helical" evidence="7">
    <location>
        <begin position="444"/>
        <end position="462"/>
    </location>
</feature>
<accession>A0AB38YDJ2</accession>
<dbReference type="PANTHER" id="PTHR30183">
    <property type="entry name" value="MOLYBDENUM TRANSPORT SYSTEM PERMEASE PROTEIN MODB"/>
    <property type="match status" value="1"/>
</dbReference>
<organism evidence="9">
    <name type="scientific">Salinispirillum sp. LH 10-3-1</name>
    <dbReference type="NCBI Taxonomy" id="2952525"/>
    <lineage>
        <taxon>Bacteria</taxon>
        <taxon>Pseudomonadati</taxon>
        <taxon>Pseudomonadota</taxon>
        <taxon>Gammaproteobacteria</taxon>
        <taxon>Oceanospirillales</taxon>
        <taxon>Saccharospirillaceae</taxon>
        <taxon>Salinispirillum</taxon>
    </lineage>
</organism>
<keyword evidence="5 7" id="KW-1133">Transmembrane helix</keyword>
<dbReference type="InterPro" id="IPR035906">
    <property type="entry name" value="MetI-like_sf"/>
</dbReference>
<dbReference type="EMBL" id="CP101717">
    <property type="protein sequence ID" value="WLD57133.1"/>
    <property type="molecule type" value="Genomic_DNA"/>
</dbReference>
<dbReference type="GO" id="GO:0005886">
    <property type="term" value="C:plasma membrane"/>
    <property type="evidence" value="ECO:0007669"/>
    <property type="project" value="UniProtKB-SubCell"/>
</dbReference>
<evidence type="ECO:0000256" key="5">
    <source>
        <dbReference type="ARBA" id="ARBA00022989"/>
    </source>
</evidence>
<evidence type="ECO:0000259" key="8">
    <source>
        <dbReference type="PROSITE" id="PS50928"/>
    </source>
</evidence>
<evidence type="ECO:0000256" key="6">
    <source>
        <dbReference type="ARBA" id="ARBA00023136"/>
    </source>
</evidence>
<feature type="transmembrane region" description="Helical" evidence="7">
    <location>
        <begin position="80"/>
        <end position="104"/>
    </location>
</feature>
<evidence type="ECO:0000313" key="9">
    <source>
        <dbReference type="EMBL" id="WLD57133.1"/>
    </source>
</evidence>
<feature type="transmembrane region" description="Helical" evidence="7">
    <location>
        <begin position="276"/>
        <end position="297"/>
    </location>
</feature>
<dbReference type="RefSeq" id="WP_304994420.1">
    <property type="nucleotide sequence ID" value="NZ_CP101717.1"/>
</dbReference>
<dbReference type="PROSITE" id="PS50928">
    <property type="entry name" value="ABC_TM1"/>
    <property type="match status" value="2"/>
</dbReference>
<feature type="transmembrane region" description="Helical" evidence="7">
    <location>
        <begin position="226"/>
        <end position="244"/>
    </location>
</feature>
<dbReference type="InterPro" id="IPR000515">
    <property type="entry name" value="MetI-like"/>
</dbReference>
<comment type="similarity">
    <text evidence="7">Belongs to the binding-protein-dependent transport system permease family.</text>
</comment>
<evidence type="ECO:0000256" key="2">
    <source>
        <dbReference type="ARBA" id="ARBA00022448"/>
    </source>
</evidence>
<feature type="transmembrane region" description="Helical" evidence="7">
    <location>
        <begin position="116"/>
        <end position="138"/>
    </location>
</feature>
<keyword evidence="4 7" id="KW-0812">Transmembrane</keyword>
<evidence type="ECO:0000256" key="3">
    <source>
        <dbReference type="ARBA" id="ARBA00022475"/>
    </source>
</evidence>
<feature type="transmembrane region" description="Helical" evidence="7">
    <location>
        <begin position="317"/>
        <end position="338"/>
    </location>
</feature>
<feature type="transmembrane region" description="Helical" evidence="7">
    <location>
        <begin position="358"/>
        <end position="376"/>
    </location>
</feature>
<dbReference type="PANTHER" id="PTHR30183:SF9">
    <property type="entry name" value="THIAMINE TRANSPORT SYSTEM PERMEASE PROTEIN THIP"/>
    <property type="match status" value="1"/>
</dbReference>
<dbReference type="Pfam" id="PF00528">
    <property type="entry name" value="BPD_transp_1"/>
    <property type="match status" value="2"/>
</dbReference>
<sequence length="513" mass="56802">MPGALALGLTLGVSVLALLALFGWRDTGADWSVLNDQWFWRVVRFSLWQALLSAGLSVAFAIPVARAFALDSSLPGRQWFLRWCLLCFVMPSLVLITGMVVLFGRSGLLTPWLGSAWNLYGLSGILLAHVFLNLPFAVRVFSFQWQAIPDTAWKVAVQFNLTAWQRFKLVEWPALRGVLPATFGFIFLLCFNSFAVVLALGGGPRGTTIEVAIYQALKYNFNPSEALMLAATQLIVAGGLFAVFSRLGRLTWLAPASNTAGWLPAYRGVQRWLGRVAYMLCCCFLLAPIAALIPVALRAQLSALPWVDLSRGMAYSLAFAGGSALLAVCLALGMLAVWRHQVGKWRRRLVESAALHHLVIPGMVLSVGLYIFFMPIINWRQWGWVAIVVLNAMIALPFVFSQLKPGMFDYDANYRRLSADLGLCGWALWGRVVLPFLWPALQRALAISFVLALGDFAVFGIFGADQWRTLPWLIYALSGSYRLAEAALASLLLLALSFVALTFLEKQRRYARE</sequence>
<comment type="subcellular location">
    <subcellularLocation>
        <location evidence="1 7">Cell membrane</location>
        <topology evidence="1 7">Multi-pass membrane protein</topology>
    </subcellularLocation>
</comment>
<dbReference type="GO" id="GO:0055085">
    <property type="term" value="P:transmembrane transport"/>
    <property type="evidence" value="ECO:0007669"/>
    <property type="project" value="InterPro"/>
</dbReference>
<feature type="transmembrane region" description="Helical" evidence="7">
    <location>
        <begin position="483"/>
        <end position="504"/>
    </location>
</feature>
<feature type="transmembrane region" description="Helical" evidence="7">
    <location>
        <begin position="382"/>
        <end position="400"/>
    </location>
</feature>
<gene>
    <name evidence="9" type="ORF">NFC81_10390</name>
</gene>
<reference evidence="9" key="1">
    <citation type="submission" date="2022-07" db="EMBL/GenBank/DDBJ databases">
        <title>Complete genome sequence of Salinispirillum sp. LH10-3-1 capable of multiple carbohydrate inversion isolated from a soda lake.</title>
        <authorList>
            <person name="Liu J."/>
            <person name="Zhai Y."/>
            <person name="Zhang H."/>
            <person name="Yang H."/>
            <person name="Qu J."/>
            <person name="Li J."/>
        </authorList>
    </citation>
    <scope>NUCLEOTIDE SEQUENCE</scope>
    <source>
        <strain evidence="9">LH 10-3-1</strain>
    </source>
</reference>
<feature type="domain" description="ABC transmembrane type-1" evidence="8">
    <location>
        <begin position="313"/>
        <end position="505"/>
    </location>
</feature>
<evidence type="ECO:0000256" key="1">
    <source>
        <dbReference type="ARBA" id="ARBA00004651"/>
    </source>
</evidence>
<evidence type="ECO:0000256" key="7">
    <source>
        <dbReference type="RuleBase" id="RU363032"/>
    </source>
</evidence>
<keyword evidence="3" id="KW-1003">Cell membrane</keyword>
<proteinExistence type="inferred from homology"/>
<dbReference type="Gene3D" id="1.10.3720.10">
    <property type="entry name" value="MetI-like"/>
    <property type="match status" value="2"/>
</dbReference>
<name>A0AB38YDJ2_9GAMM</name>
<feature type="transmembrane region" description="Helical" evidence="7">
    <location>
        <begin position="178"/>
        <end position="200"/>
    </location>
</feature>
<keyword evidence="6 7" id="KW-0472">Membrane</keyword>
<feature type="transmembrane region" description="Helical" evidence="7">
    <location>
        <begin position="47"/>
        <end position="68"/>
    </location>
</feature>
<protein>
    <submittedName>
        <fullName evidence="9">ABC transporter permease subunit</fullName>
    </submittedName>
</protein>
<dbReference type="AlphaFoldDB" id="A0AB38YDJ2"/>
<evidence type="ECO:0000256" key="4">
    <source>
        <dbReference type="ARBA" id="ARBA00022692"/>
    </source>
</evidence>
<dbReference type="CDD" id="cd06261">
    <property type="entry name" value="TM_PBP2"/>
    <property type="match status" value="2"/>
</dbReference>
<feature type="domain" description="ABC transmembrane type-1" evidence="8">
    <location>
        <begin position="43"/>
        <end position="245"/>
    </location>
</feature>
<dbReference type="SUPFAM" id="SSF161098">
    <property type="entry name" value="MetI-like"/>
    <property type="match status" value="2"/>
</dbReference>